<comment type="catalytic activity">
    <reaction evidence="6">
        <text>6-carboxyhexanoyl-[ACP] + L-alanine + H(+) = (8S)-8-amino-7-oxononanoate + holo-[ACP] + CO2</text>
        <dbReference type="Rhea" id="RHEA:42288"/>
        <dbReference type="Rhea" id="RHEA-COMP:9685"/>
        <dbReference type="Rhea" id="RHEA-COMP:9955"/>
        <dbReference type="ChEBI" id="CHEBI:15378"/>
        <dbReference type="ChEBI" id="CHEBI:16526"/>
        <dbReference type="ChEBI" id="CHEBI:57972"/>
        <dbReference type="ChEBI" id="CHEBI:64479"/>
        <dbReference type="ChEBI" id="CHEBI:78846"/>
        <dbReference type="ChEBI" id="CHEBI:149468"/>
        <dbReference type="EC" id="2.3.1.47"/>
    </reaction>
</comment>
<dbReference type="PANTHER" id="PTHR13693">
    <property type="entry name" value="CLASS II AMINOTRANSFERASE/8-AMINO-7-OXONONANOATE SYNTHASE"/>
    <property type="match status" value="1"/>
</dbReference>
<dbReference type="RefSeq" id="WP_036426398.1">
    <property type="nucleotide sequence ID" value="NZ_AP026367.1"/>
</dbReference>
<evidence type="ECO:0000256" key="3">
    <source>
        <dbReference type="ARBA" id="ARBA00022679"/>
    </source>
</evidence>
<dbReference type="EMBL" id="AP026367">
    <property type="protein sequence ID" value="BDN83867.1"/>
    <property type="molecule type" value="Genomic_DNA"/>
</dbReference>
<keyword evidence="3" id="KW-0808">Transferase</keyword>
<comment type="cofactor">
    <cofactor evidence="1">
        <name>pyridoxal 5'-phosphate</name>
        <dbReference type="ChEBI" id="CHEBI:597326"/>
    </cofactor>
</comment>
<organism evidence="8 9">
    <name type="scientific">Mycobacterium pseudoshottsii</name>
    <dbReference type="NCBI Taxonomy" id="265949"/>
    <lineage>
        <taxon>Bacteria</taxon>
        <taxon>Bacillati</taxon>
        <taxon>Actinomycetota</taxon>
        <taxon>Actinomycetes</taxon>
        <taxon>Mycobacteriales</taxon>
        <taxon>Mycobacteriaceae</taxon>
        <taxon>Mycobacterium</taxon>
        <taxon>Mycobacterium ulcerans group</taxon>
    </lineage>
</organism>
<feature type="domain" description="Aminotransferase class I/classII large" evidence="7">
    <location>
        <begin position="45"/>
        <end position="395"/>
    </location>
</feature>
<evidence type="ECO:0000313" key="9">
    <source>
        <dbReference type="Proteomes" id="UP001058626"/>
    </source>
</evidence>
<reference evidence="8" key="1">
    <citation type="submission" date="2022-06" db="EMBL/GenBank/DDBJ databases">
        <title>Complete genome sequence of Mycobacterium pseudoshottsii NJB1907-Z4.</title>
        <authorList>
            <person name="Komine T."/>
            <person name="Fukano H."/>
            <person name="Wada S."/>
        </authorList>
    </citation>
    <scope>NUCLEOTIDE SEQUENCE</scope>
    <source>
        <strain evidence="8">NJB1907-Z4</strain>
    </source>
</reference>
<dbReference type="EC" id="2.3.1.47" evidence="2"/>
<evidence type="ECO:0000313" key="8">
    <source>
        <dbReference type="EMBL" id="BDN83867.1"/>
    </source>
</evidence>
<dbReference type="SUPFAM" id="SSF53383">
    <property type="entry name" value="PLP-dependent transferases"/>
    <property type="match status" value="1"/>
</dbReference>
<dbReference type="InterPro" id="IPR015422">
    <property type="entry name" value="PyrdxlP-dep_Trfase_small"/>
</dbReference>
<proteinExistence type="predicted"/>
<dbReference type="Gene3D" id="3.90.1150.10">
    <property type="entry name" value="Aspartate Aminotransferase, domain 1"/>
    <property type="match status" value="1"/>
</dbReference>
<dbReference type="Gene3D" id="3.40.640.10">
    <property type="entry name" value="Type I PLP-dependent aspartate aminotransferase-like (Major domain)"/>
    <property type="match status" value="1"/>
</dbReference>
<evidence type="ECO:0000259" key="7">
    <source>
        <dbReference type="Pfam" id="PF00155"/>
    </source>
</evidence>
<dbReference type="Proteomes" id="UP001058626">
    <property type="component" value="Chromosome"/>
</dbReference>
<dbReference type="InterPro" id="IPR004839">
    <property type="entry name" value="Aminotransferase_I/II_large"/>
</dbReference>
<evidence type="ECO:0000256" key="2">
    <source>
        <dbReference type="ARBA" id="ARBA00013187"/>
    </source>
</evidence>
<evidence type="ECO:0000256" key="4">
    <source>
        <dbReference type="ARBA" id="ARBA00032610"/>
    </source>
</evidence>
<dbReference type="Pfam" id="PF00155">
    <property type="entry name" value="Aminotran_1_2"/>
    <property type="match status" value="1"/>
</dbReference>
<keyword evidence="9" id="KW-1185">Reference proteome</keyword>
<dbReference type="InterPro" id="IPR050087">
    <property type="entry name" value="AON_synthase_class-II"/>
</dbReference>
<evidence type="ECO:0000256" key="1">
    <source>
        <dbReference type="ARBA" id="ARBA00001933"/>
    </source>
</evidence>
<accession>A0A9N7LV40</accession>
<evidence type="ECO:0000256" key="6">
    <source>
        <dbReference type="ARBA" id="ARBA00047715"/>
    </source>
</evidence>
<gene>
    <name evidence="8" type="ORF">NJB1907Z4_C40820</name>
</gene>
<protein>
    <recommendedName>
        <fullName evidence="2">8-amino-7-oxononanoate synthase</fullName>
        <ecNumber evidence="2">2.3.1.47</ecNumber>
    </recommendedName>
    <alternativeName>
        <fullName evidence="4">7-keto-8-amino-pelargonic acid synthase</fullName>
    </alternativeName>
    <alternativeName>
        <fullName evidence="5">8-amino-7-ketopelargonate synthase</fullName>
    </alternativeName>
</protein>
<dbReference type="AlphaFoldDB" id="A0A9N7LV40"/>
<dbReference type="InterPro" id="IPR015424">
    <property type="entry name" value="PyrdxlP-dep_Trfase"/>
</dbReference>
<dbReference type="GO" id="GO:0030170">
    <property type="term" value="F:pyridoxal phosphate binding"/>
    <property type="evidence" value="ECO:0007669"/>
    <property type="project" value="InterPro"/>
</dbReference>
<name>A0A9N7LV40_9MYCO</name>
<dbReference type="InterPro" id="IPR015421">
    <property type="entry name" value="PyrdxlP-dep_Trfase_major"/>
</dbReference>
<dbReference type="GO" id="GO:0008710">
    <property type="term" value="F:8-amino-7-oxononanoate synthase activity"/>
    <property type="evidence" value="ECO:0007669"/>
    <property type="project" value="UniProtKB-EC"/>
</dbReference>
<evidence type="ECO:0000256" key="5">
    <source>
        <dbReference type="ARBA" id="ARBA00033381"/>
    </source>
</evidence>
<sequence>MDLFAKLVADQDPLFQLSRAIHGIATFPKLGGAAGTRMTWRDDEYIIWNLNNYLGLADHPEVRAADAEFAGRYGLATPMGSRMMSGETDDLELLESELADYAQKPAALVLNYGYQGMISLIDSLTTEVDWIVSDAENHACIIDGIRLHRKRGERTRMFAHNDIDQLETHLAEINRVRGPDSGVLVVTEGVFGMSGDQGALREIAALKQQYDFRLLVDDAHGFGVLGPNGGGTGEQQGVQDDIDLYFGTFTKAAAGAGAFVASQADVIWKLRYTMRSQIFSRGLPWPIVAGNRVRLGLLRRSDDLRRRAHAVAGKLQASLTEEGLNIGKANSLITPVYLPMDPLSALAFLTELRHKHGIFCSAVTYPVVPPGIVQLRLISTAGHDIADVEPTVKAIAAVYKELTGNRTIPQLDNAPT</sequence>